<evidence type="ECO:0000256" key="2">
    <source>
        <dbReference type="SAM" id="Phobius"/>
    </source>
</evidence>
<accession>A0ABT6SIG8</accession>
<reference evidence="3 4" key="1">
    <citation type="submission" date="2023-05" db="EMBL/GenBank/DDBJ databases">
        <title>Draft genome sequence of Streptomyces sp. B-S-A6 isolated from a cave soil in Thailand.</title>
        <authorList>
            <person name="Chamroensaksri N."/>
            <person name="Muangham S."/>
        </authorList>
    </citation>
    <scope>NUCLEOTIDE SEQUENCE [LARGE SCALE GENOMIC DNA]</scope>
    <source>
        <strain evidence="3 4">B-S-A6</strain>
    </source>
</reference>
<dbReference type="EMBL" id="JASCIQ010000039">
    <property type="protein sequence ID" value="MDI3407990.1"/>
    <property type="molecule type" value="Genomic_DNA"/>
</dbReference>
<keyword evidence="2" id="KW-0812">Transmembrane</keyword>
<evidence type="ECO:0000256" key="1">
    <source>
        <dbReference type="SAM" id="MobiDB-lite"/>
    </source>
</evidence>
<gene>
    <name evidence="3" type="ORF">QIS96_29765</name>
</gene>
<sequence length="96" mass="9543">MPRPTAAQLAYGSATVVLATLAMLLLSQTRSGIGVAVIAVAALALGLLVAVTVPMPGAAPRVRTAAVQPVASGEPVAVRPVPGVGEPRATEHSLRS</sequence>
<keyword evidence="4" id="KW-1185">Reference proteome</keyword>
<feature type="transmembrane region" description="Helical" evidence="2">
    <location>
        <begin position="6"/>
        <end position="26"/>
    </location>
</feature>
<feature type="transmembrane region" description="Helical" evidence="2">
    <location>
        <begin position="33"/>
        <end position="53"/>
    </location>
</feature>
<name>A0ABT6SIG8_9ACTN</name>
<dbReference type="RefSeq" id="WP_282545897.1">
    <property type="nucleotide sequence ID" value="NZ_JASCIQ010000039.1"/>
</dbReference>
<organism evidence="3 4">
    <name type="scientific">Streptomyces cavernicola</name>
    <dbReference type="NCBI Taxonomy" id="3043613"/>
    <lineage>
        <taxon>Bacteria</taxon>
        <taxon>Bacillati</taxon>
        <taxon>Actinomycetota</taxon>
        <taxon>Actinomycetes</taxon>
        <taxon>Kitasatosporales</taxon>
        <taxon>Streptomycetaceae</taxon>
        <taxon>Streptomyces</taxon>
    </lineage>
</organism>
<proteinExistence type="predicted"/>
<comment type="caution">
    <text evidence="3">The sequence shown here is derived from an EMBL/GenBank/DDBJ whole genome shotgun (WGS) entry which is preliminary data.</text>
</comment>
<feature type="region of interest" description="Disordered" evidence="1">
    <location>
        <begin position="77"/>
        <end position="96"/>
    </location>
</feature>
<evidence type="ECO:0000313" key="4">
    <source>
        <dbReference type="Proteomes" id="UP001223978"/>
    </source>
</evidence>
<dbReference type="Proteomes" id="UP001223978">
    <property type="component" value="Unassembled WGS sequence"/>
</dbReference>
<keyword evidence="2" id="KW-0472">Membrane</keyword>
<keyword evidence="2" id="KW-1133">Transmembrane helix</keyword>
<evidence type="ECO:0000313" key="3">
    <source>
        <dbReference type="EMBL" id="MDI3407990.1"/>
    </source>
</evidence>
<protein>
    <submittedName>
        <fullName evidence="3">Uncharacterized protein</fullName>
    </submittedName>
</protein>